<dbReference type="PANTHER" id="PTHR44472:SF1">
    <property type="entry name" value="DDB1 AND CUL4 ASSOCIATED FACTOR 4"/>
    <property type="match status" value="1"/>
</dbReference>
<gene>
    <name evidence="3" type="ORF">Cboi02_000462400</name>
</gene>
<keyword evidence="2" id="KW-0677">Repeat</keyword>
<dbReference type="GO" id="GO:0080008">
    <property type="term" value="C:Cul4-RING E3 ubiquitin ligase complex"/>
    <property type="evidence" value="ECO:0007669"/>
    <property type="project" value="TreeGrafter"/>
</dbReference>
<accession>A0A9W6T2F0</accession>
<sequence length="556" mass="64077">MPPHLPGFYFDAEKGRYFKIIEGSAEAALQAADILKEESSYNSVTDQSKTKSINKNNANDLMKYTKSDIDWETYRKAENAKNLILKNNKSYFNPQEWNELNGFNLSKIITSPKYITKSEELLWLQLITDDSITAEFDDEDIFFVTRILLQNMTENIHGYITTEYGDDIKAQIRLVGCDADSGFVISGKNVFTYFLDEEMNIYPSSMHMLQSLSYSQIDICAKYGSETDSYIVCSENKNKVLKVSILRSRNSQESEDVIQYQFYNHNFLISVIPKNNLDNFHIVVAKRVSNRNLWAICKSFRSYTNEVFNEREYLISSEPIASNWMNEKALLTGTRNGKLHYINFENHDQFSYDVGFAVCQIKLFLIFGGTYALISGLKDSLILLEIHPNLKKMQIVRKFKGYRNKSRLGDNFALNLNIHSRIPSTHFVISSDSNVKNKCEVKLYSLVCEEPIEVNNYDSSEIVPSFSDVLFTYDKRRSILPFAWRCATEEKIEPDPWNLYSLSDEIGGFPDAVRTSQIQDYIDSKIRNENRDDMLTTSKLLEGLVIFNGDDLVLLI</sequence>
<proteinExistence type="predicted"/>
<dbReference type="PANTHER" id="PTHR44472">
    <property type="entry name" value="DDB1- AND CUL4-ASSOCIATED FACTOR 4-RELATED"/>
    <property type="match status" value="1"/>
</dbReference>
<dbReference type="EMBL" id="BSXN01001936">
    <property type="protein sequence ID" value="GME75024.1"/>
    <property type="molecule type" value="Genomic_DNA"/>
</dbReference>
<evidence type="ECO:0000313" key="3">
    <source>
        <dbReference type="EMBL" id="GME75024.1"/>
    </source>
</evidence>
<keyword evidence="4" id="KW-1185">Reference proteome</keyword>
<dbReference type="OrthoDB" id="4075801at2759"/>
<comment type="caution">
    <text evidence="3">The sequence shown here is derived from an EMBL/GenBank/DDBJ whole genome shotgun (WGS) entry which is preliminary data.</text>
</comment>
<reference evidence="3" key="1">
    <citation type="submission" date="2023-04" db="EMBL/GenBank/DDBJ databases">
        <title>Candida boidinii NBRC 10035.</title>
        <authorList>
            <person name="Ichikawa N."/>
            <person name="Sato H."/>
            <person name="Tonouchi N."/>
        </authorList>
    </citation>
    <scope>NUCLEOTIDE SEQUENCE</scope>
    <source>
        <strain evidence="3">NBRC 10035</strain>
    </source>
</reference>
<dbReference type="AlphaFoldDB" id="A0A9W6T2F0"/>
<dbReference type="InterPro" id="IPR052254">
    <property type="entry name" value="CUL4-DDB1_E3_ligase_receptor"/>
</dbReference>
<evidence type="ECO:0000256" key="2">
    <source>
        <dbReference type="ARBA" id="ARBA00022737"/>
    </source>
</evidence>
<protein>
    <submittedName>
        <fullName evidence="3">Unnamed protein product</fullName>
    </submittedName>
</protein>
<organism evidence="3 4">
    <name type="scientific">Candida boidinii</name>
    <name type="common">Yeast</name>
    <dbReference type="NCBI Taxonomy" id="5477"/>
    <lineage>
        <taxon>Eukaryota</taxon>
        <taxon>Fungi</taxon>
        <taxon>Dikarya</taxon>
        <taxon>Ascomycota</taxon>
        <taxon>Saccharomycotina</taxon>
        <taxon>Pichiomycetes</taxon>
        <taxon>Pichiales</taxon>
        <taxon>Pichiaceae</taxon>
        <taxon>Ogataea</taxon>
        <taxon>Ogataea/Candida clade</taxon>
    </lineage>
</organism>
<evidence type="ECO:0000256" key="1">
    <source>
        <dbReference type="ARBA" id="ARBA00022574"/>
    </source>
</evidence>
<name>A0A9W6T2F0_CANBO</name>
<keyword evidence="1" id="KW-0853">WD repeat</keyword>
<dbReference type="Proteomes" id="UP001165120">
    <property type="component" value="Unassembled WGS sequence"/>
</dbReference>
<evidence type="ECO:0000313" key="4">
    <source>
        <dbReference type="Proteomes" id="UP001165120"/>
    </source>
</evidence>